<feature type="compositionally biased region" description="Gly residues" evidence="1">
    <location>
        <begin position="169"/>
        <end position="179"/>
    </location>
</feature>
<feature type="compositionally biased region" description="Basic and acidic residues" evidence="1">
    <location>
        <begin position="158"/>
        <end position="167"/>
    </location>
</feature>
<dbReference type="PROSITE" id="PS00018">
    <property type="entry name" value="EF_HAND_1"/>
    <property type="match status" value="2"/>
</dbReference>
<reference evidence="4 5" key="1">
    <citation type="submission" date="2019-01" db="EMBL/GenBank/DDBJ databases">
        <title>The draft genome of Rhizobium sp. 24NR.</title>
        <authorList>
            <person name="Liu L."/>
            <person name="Liang L."/>
            <person name="Shi S."/>
            <person name="Xu L."/>
            <person name="Wang X."/>
            <person name="Li L."/>
            <person name="Zhang X."/>
        </authorList>
    </citation>
    <scope>NUCLEOTIDE SEQUENCE [LARGE SCALE GENOMIC DNA]</scope>
    <source>
        <strain evidence="4 5">24NR</strain>
    </source>
</reference>
<feature type="signal peptide" evidence="2">
    <location>
        <begin position="1"/>
        <end position="25"/>
    </location>
</feature>
<evidence type="ECO:0000256" key="2">
    <source>
        <dbReference type="SAM" id="SignalP"/>
    </source>
</evidence>
<feature type="domain" description="EF-hand" evidence="3">
    <location>
        <begin position="184"/>
        <end position="212"/>
    </location>
</feature>
<comment type="caution">
    <text evidence="4">The sequence shown here is derived from an EMBL/GenBank/DDBJ whole genome shotgun (WGS) entry which is preliminary data.</text>
</comment>
<dbReference type="EMBL" id="SBIP01000003">
    <property type="protein sequence ID" value="RWX76858.1"/>
    <property type="molecule type" value="Genomic_DNA"/>
</dbReference>
<feature type="chain" id="PRO_5018563413" description="EF-hand domain-containing protein" evidence="2">
    <location>
        <begin position="26"/>
        <end position="231"/>
    </location>
</feature>
<evidence type="ECO:0000259" key="3">
    <source>
        <dbReference type="PROSITE" id="PS50222"/>
    </source>
</evidence>
<dbReference type="OrthoDB" id="8404005at2"/>
<sequence length="231" mass="25293">MNVRKIALASLGAALIAGASIPAFAAPPPPGPAGQDRPGPEGHRGLGRGMMNELLFVRLLKSADTNKDAKISKDEMTAWQDQLFTQIDANKDGFVTRGELLDFRTAKMEDFRKTHPKAEGDDKHPGPGPADDADDNEPRGPRDHDRADRHGPHRHGERHHDRRDARDMGPGGKMGGHGPMMGPRFFRMLDEDHDGKISKAEASAATDKLFTMLDTDKDGQITIDDMPDRPL</sequence>
<evidence type="ECO:0000313" key="5">
    <source>
        <dbReference type="Proteomes" id="UP000287687"/>
    </source>
</evidence>
<organism evidence="4 5">
    <name type="scientific">Neorhizobium lilium</name>
    <dbReference type="NCBI Taxonomy" id="2503024"/>
    <lineage>
        <taxon>Bacteria</taxon>
        <taxon>Pseudomonadati</taxon>
        <taxon>Pseudomonadota</taxon>
        <taxon>Alphaproteobacteria</taxon>
        <taxon>Hyphomicrobiales</taxon>
        <taxon>Rhizobiaceae</taxon>
        <taxon>Rhizobium/Agrobacterium group</taxon>
        <taxon>Neorhizobium</taxon>
    </lineage>
</organism>
<feature type="compositionally biased region" description="Basic and acidic residues" evidence="1">
    <location>
        <begin position="136"/>
        <end position="150"/>
    </location>
</feature>
<protein>
    <recommendedName>
        <fullName evidence="3">EF-hand domain-containing protein</fullName>
    </recommendedName>
</protein>
<feature type="region of interest" description="Disordered" evidence="1">
    <location>
        <begin position="26"/>
        <end position="47"/>
    </location>
</feature>
<gene>
    <name evidence="4" type="ORF">EPK99_14395</name>
</gene>
<dbReference type="Gene3D" id="1.10.238.10">
    <property type="entry name" value="EF-hand"/>
    <property type="match status" value="2"/>
</dbReference>
<accession>A0A3S3S4W9</accession>
<keyword evidence="5" id="KW-1185">Reference proteome</keyword>
<dbReference type="Proteomes" id="UP000287687">
    <property type="component" value="Unassembled WGS sequence"/>
</dbReference>
<dbReference type="AlphaFoldDB" id="A0A3S3S4W9"/>
<dbReference type="PROSITE" id="PS50222">
    <property type="entry name" value="EF_HAND_2"/>
    <property type="match status" value="2"/>
</dbReference>
<dbReference type="Pfam" id="PF13202">
    <property type="entry name" value="EF-hand_5"/>
    <property type="match status" value="3"/>
</dbReference>
<proteinExistence type="predicted"/>
<dbReference type="InterPro" id="IPR002048">
    <property type="entry name" value="EF_hand_dom"/>
</dbReference>
<keyword evidence="2" id="KW-0732">Signal</keyword>
<feature type="region of interest" description="Disordered" evidence="1">
    <location>
        <begin position="111"/>
        <end position="186"/>
    </location>
</feature>
<name>A0A3S3S4W9_9HYPH</name>
<feature type="domain" description="EF-hand" evidence="3">
    <location>
        <begin position="75"/>
        <end position="110"/>
    </location>
</feature>
<feature type="compositionally biased region" description="Basic and acidic residues" evidence="1">
    <location>
        <begin position="111"/>
        <end position="125"/>
    </location>
</feature>
<evidence type="ECO:0000256" key="1">
    <source>
        <dbReference type="SAM" id="MobiDB-lite"/>
    </source>
</evidence>
<dbReference type="SUPFAM" id="SSF47473">
    <property type="entry name" value="EF-hand"/>
    <property type="match status" value="1"/>
</dbReference>
<dbReference type="InterPro" id="IPR018247">
    <property type="entry name" value="EF_Hand_1_Ca_BS"/>
</dbReference>
<dbReference type="GO" id="GO:0005509">
    <property type="term" value="F:calcium ion binding"/>
    <property type="evidence" value="ECO:0007669"/>
    <property type="project" value="InterPro"/>
</dbReference>
<dbReference type="InterPro" id="IPR011992">
    <property type="entry name" value="EF-hand-dom_pair"/>
</dbReference>
<evidence type="ECO:0000313" key="4">
    <source>
        <dbReference type="EMBL" id="RWX76858.1"/>
    </source>
</evidence>